<feature type="compositionally biased region" description="Basic and acidic residues" evidence="1">
    <location>
        <begin position="39"/>
        <end position="59"/>
    </location>
</feature>
<protein>
    <submittedName>
        <fullName evidence="2">Uncharacterized protein</fullName>
    </submittedName>
</protein>
<feature type="region of interest" description="Disordered" evidence="1">
    <location>
        <begin position="1"/>
        <end position="84"/>
    </location>
</feature>
<feature type="compositionally biased region" description="Basic and acidic residues" evidence="1">
    <location>
        <begin position="66"/>
        <end position="84"/>
    </location>
</feature>
<keyword evidence="3" id="KW-1185">Reference proteome</keyword>
<feature type="region of interest" description="Disordered" evidence="1">
    <location>
        <begin position="136"/>
        <end position="185"/>
    </location>
</feature>
<comment type="caution">
    <text evidence="2">The sequence shown here is derived from an EMBL/GenBank/DDBJ whole genome shotgun (WGS) entry which is preliminary data.</text>
</comment>
<feature type="compositionally biased region" description="Gly residues" evidence="1">
    <location>
        <begin position="1"/>
        <end position="12"/>
    </location>
</feature>
<evidence type="ECO:0000313" key="3">
    <source>
        <dbReference type="Proteomes" id="UP001174936"/>
    </source>
</evidence>
<feature type="compositionally biased region" description="Basic and acidic residues" evidence="1">
    <location>
        <begin position="13"/>
        <end position="24"/>
    </location>
</feature>
<dbReference type="EMBL" id="JAULSV010000001">
    <property type="protein sequence ID" value="KAK0657336.1"/>
    <property type="molecule type" value="Genomic_DNA"/>
</dbReference>
<accession>A0AA40CZL8</accession>
<feature type="compositionally biased region" description="Polar residues" evidence="1">
    <location>
        <begin position="159"/>
        <end position="173"/>
    </location>
</feature>
<name>A0AA40CZL8_9PEZI</name>
<evidence type="ECO:0000256" key="1">
    <source>
        <dbReference type="SAM" id="MobiDB-lite"/>
    </source>
</evidence>
<sequence length="185" mass="21071">MSATAGGTGGDGDPNRNHDQDKRSNPFPCVCADGSLLDRSPKDSDDQKAKPARKQERRLLPPAQLEARREAVRERIRQETKEKVKRMERELEEYKSRQSRDLTIQDLMRRNRELATAVNDLRASVSQPYPAPYLEDSCSLHPDDSSCRWVQLPARPKPSENNQDRAGNTQNRPGKNLPRDPKNDD</sequence>
<evidence type="ECO:0000313" key="2">
    <source>
        <dbReference type="EMBL" id="KAK0657336.1"/>
    </source>
</evidence>
<gene>
    <name evidence="2" type="ORF">B0T16DRAFT_452812</name>
</gene>
<organism evidence="2 3">
    <name type="scientific">Cercophora newfieldiana</name>
    <dbReference type="NCBI Taxonomy" id="92897"/>
    <lineage>
        <taxon>Eukaryota</taxon>
        <taxon>Fungi</taxon>
        <taxon>Dikarya</taxon>
        <taxon>Ascomycota</taxon>
        <taxon>Pezizomycotina</taxon>
        <taxon>Sordariomycetes</taxon>
        <taxon>Sordariomycetidae</taxon>
        <taxon>Sordariales</taxon>
        <taxon>Lasiosphaeriaceae</taxon>
        <taxon>Cercophora</taxon>
    </lineage>
</organism>
<reference evidence="2" key="1">
    <citation type="submission" date="2023-06" db="EMBL/GenBank/DDBJ databases">
        <title>Genome-scale phylogeny and comparative genomics of the fungal order Sordariales.</title>
        <authorList>
            <consortium name="Lawrence Berkeley National Laboratory"/>
            <person name="Hensen N."/>
            <person name="Bonometti L."/>
            <person name="Westerberg I."/>
            <person name="Brannstrom I.O."/>
            <person name="Guillou S."/>
            <person name="Cros-Aarteil S."/>
            <person name="Calhoun S."/>
            <person name="Haridas S."/>
            <person name="Kuo A."/>
            <person name="Mondo S."/>
            <person name="Pangilinan J."/>
            <person name="Riley R."/>
            <person name="Labutti K."/>
            <person name="Andreopoulos B."/>
            <person name="Lipzen A."/>
            <person name="Chen C."/>
            <person name="Yanf M."/>
            <person name="Daum C."/>
            <person name="Ng V."/>
            <person name="Clum A."/>
            <person name="Steindorff A."/>
            <person name="Ohm R."/>
            <person name="Martin F."/>
            <person name="Silar P."/>
            <person name="Natvig D."/>
            <person name="Lalanne C."/>
            <person name="Gautier V."/>
            <person name="Ament-Velasquez S.L."/>
            <person name="Kruys A."/>
            <person name="Hutchinson M.I."/>
            <person name="Powell A.J."/>
            <person name="Barry K."/>
            <person name="Miller A.N."/>
            <person name="Grigoriev I.V."/>
            <person name="Debuchy R."/>
            <person name="Gladieux P."/>
            <person name="Thoren M.H."/>
            <person name="Johannesson H."/>
        </authorList>
    </citation>
    <scope>NUCLEOTIDE SEQUENCE</scope>
    <source>
        <strain evidence="2">SMH2532-1</strain>
    </source>
</reference>
<proteinExistence type="predicted"/>
<dbReference type="AlphaFoldDB" id="A0AA40CZL8"/>
<dbReference type="Proteomes" id="UP001174936">
    <property type="component" value="Unassembled WGS sequence"/>
</dbReference>